<dbReference type="GeneID" id="14871115"/>
<evidence type="ECO:0000313" key="4">
    <source>
        <dbReference type="Proteomes" id="UP000007797"/>
    </source>
</evidence>
<reference evidence="4" key="1">
    <citation type="journal article" date="2011" name="Genome Res.">
        <title>Phylogeny-wide analysis of social amoeba genomes highlights ancient origins for complex intercellular communication.</title>
        <authorList>
            <person name="Heidel A.J."/>
            <person name="Lawal H.M."/>
            <person name="Felder M."/>
            <person name="Schilde C."/>
            <person name="Helps N.R."/>
            <person name="Tunggal B."/>
            <person name="Rivero F."/>
            <person name="John U."/>
            <person name="Schleicher M."/>
            <person name="Eichinger L."/>
            <person name="Platzer M."/>
            <person name="Noegel A.A."/>
            <person name="Schaap P."/>
            <person name="Gloeckner G."/>
        </authorList>
    </citation>
    <scope>NUCLEOTIDE SEQUENCE [LARGE SCALE GENOMIC DNA]</scope>
    <source>
        <strain evidence="4">SH3</strain>
    </source>
</reference>
<accession>F4PZ83</accession>
<evidence type="ECO:0000256" key="1">
    <source>
        <dbReference type="SAM" id="MobiDB-lite"/>
    </source>
</evidence>
<dbReference type="PANTHER" id="PTHR34078:SF3">
    <property type="entry name" value="TRANSMEMBRANE PROTEIN"/>
    <property type="match status" value="1"/>
</dbReference>
<proteinExistence type="predicted"/>
<name>F4PZ83_CACFS</name>
<keyword evidence="2" id="KW-0812">Transmembrane</keyword>
<dbReference type="Proteomes" id="UP000007797">
    <property type="component" value="Unassembled WGS sequence"/>
</dbReference>
<evidence type="ECO:0008006" key="5">
    <source>
        <dbReference type="Google" id="ProtNLM"/>
    </source>
</evidence>
<evidence type="ECO:0000256" key="2">
    <source>
        <dbReference type="SAM" id="Phobius"/>
    </source>
</evidence>
<protein>
    <recommendedName>
        <fullName evidence="5">Transmembrane protein</fullName>
    </recommendedName>
</protein>
<feature type="transmembrane region" description="Helical" evidence="2">
    <location>
        <begin position="119"/>
        <end position="140"/>
    </location>
</feature>
<dbReference type="AlphaFoldDB" id="F4PZ83"/>
<keyword evidence="2" id="KW-1133">Transmembrane helix</keyword>
<gene>
    <name evidence="3" type="ORF">DFA_02358</name>
</gene>
<keyword evidence="2" id="KW-0472">Membrane</keyword>
<sequence length="155" mass="17445">MTSLNNSINDIDHHDGATPKTQPIKYEKPAAHPIQVAHQGPYIQPPPPPMMDQQFDNNFLYQQFKLLEASKIVRTEQKSKIDKKNAILMFCFGWIFFPLWVGGFAFLRSPSKVARDLGISALVFFACISIAVIIGVFVNFDHFISGNNLNGLSYT</sequence>
<dbReference type="KEGG" id="dfa:DFA_02358"/>
<feature type="transmembrane region" description="Helical" evidence="2">
    <location>
        <begin position="86"/>
        <end position="107"/>
    </location>
</feature>
<feature type="region of interest" description="Disordered" evidence="1">
    <location>
        <begin position="1"/>
        <end position="23"/>
    </location>
</feature>
<dbReference type="PANTHER" id="PTHR34078">
    <property type="entry name" value="EXPRESSED PROTEIN"/>
    <property type="match status" value="1"/>
</dbReference>
<dbReference type="EMBL" id="GL883016">
    <property type="protein sequence ID" value="EGG19112.1"/>
    <property type="molecule type" value="Genomic_DNA"/>
</dbReference>
<keyword evidence="4" id="KW-1185">Reference proteome</keyword>
<dbReference type="OrthoDB" id="21338at2759"/>
<dbReference type="RefSeq" id="XP_004366745.1">
    <property type="nucleotide sequence ID" value="XM_004366688.1"/>
</dbReference>
<organism evidence="3 4">
    <name type="scientific">Cavenderia fasciculata</name>
    <name type="common">Slime mold</name>
    <name type="synonym">Dictyostelium fasciculatum</name>
    <dbReference type="NCBI Taxonomy" id="261658"/>
    <lineage>
        <taxon>Eukaryota</taxon>
        <taxon>Amoebozoa</taxon>
        <taxon>Evosea</taxon>
        <taxon>Eumycetozoa</taxon>
        <taxon>Dictyostelia</taxon>
        <taxon>Acytosteliales</taxon>
        <taxon>Cavenderiaceae</taxon>
        <taxon>Cavenderia</taxon>
    </lineage>
</organism>
<evidence type="ECO:0000313" key="3">
    <source>
        <dbReference type="EMBL" id="EGG19112.1"/>
    </source>
</evidence>